<dbReference type="GO" id="GO:0055085">
    <property type="term" value="P:transmembrane transport"/>
    <property type="evidence" value="ECO:0007669"/>
    <property type="project" value="InterPro"/>
</dbReference>
<evidence type="ECO:0000313" key="6">
    <source>
        <dbReference type="Proteomes" id="UP000566711"/>
    </source>
</evidence>
<keyword evidence="1" id="KW-0677">Repeat</keyword>
<organism evidence="5 6">
    <name type="scientific">Rugamonas fusca</name>
    <dbReference type="NCBI Taxonomy" id="2758568"/>
    <lineage>
        <taxon>Bacteria</taxon>
        <taxon>Pseudomonadati</taxon>
        <taxon>Pseudomonadota</taxon>
        <taxon>Betaproteobacteria</taxon>
        <taxon>Burkholderiales</taxon>
        <taxon>Oxalobacteraceae</taxon>
        <taxon>Telluria group</taxon>
        <taxon>Rugamonas</taxon>
    </lineage>
</organism>
<gene>
    <name evidence="5" type="ORF">H3H36_18795</name>
</gene>
<sequence>MRLLLSLTSLLLAANAGAAMTYIGNPDCLIANPAPVEGEQVSWSGGCKDGYADGMGILNWSVRGRPHGGYEGVLVKGVPNGPGFLLLEDESSLQGNFKDGKLEGKGVYTGPKGSKLNVNFVAGVASGVADYSTPQGDSYHGEWQGNYPQGQGKMSYGTGGSYEGGWAHGEFSGKGVITYPNGIQVTREFHPQPKPQHPTERPTYGIHQDQPDLGSHIKRDATSGFQVPPSLSYEQLSPEQQQLVKAPYKILLQDDEPPYPLKGPESIARAFTAMHAKARVRGQFHLLAQIDSEGKPTSVSVLEAPEPELGRIAATILMLSKFKPARCGGQPCAMRYPFDLEFILRY</sequence>
<dbReference type="Pfam" id="PF03544">
    <property type="entry name" value="TonB_C"/>
    <property type="match status" value="1"/>
</dbReference>
<dbReference type="SMART" id="SM00698">
    <property type="entry name" value="MORN"/>
    <property type="match status" value="3"/>
</dbReference>
<dbReference type="AlphaFoldDB" id="A0A7W2EK94"/>
<feature type="signal peptide" evidence="3">
    <location>
        <begin position="1"/>
        <end position="18"/>
    </location>
</feature>
<evidence type="ECO:0000256" key="1">
    <source>
        <dbReference type="ARBA" id="ARBA00022737"/>
    </source>
</evidence>
<dbReference type="Gene3D" id="2.20.110.10">
    <property type="entry name" value="Histone H3 K4-specific methyltransferase SET7/9 N-terminal domain"/>
    <property type="match status" value="2"/>
</dbReference>
<dbReference type="SUPFAM" id="SSF74653">
    <property type="entry name" value="TolA/TonB C-terminal domain"/>
    <property type="match status" value="1"/>
</dbReference>
<evidence type="ECO:0000256" key="3">
    <source>
        <dbReference type="SAM" id="SignalP"/>
    </source>
</evidence>
<protein>
    <submittedName>
        <fullName evidence="5">Energy transducer TonB</fullName>
    </submittedName>
</protein>
<dbReference type="Pfam" id="PF02493">
    <property type="entry name" value="MORN"/>
    <property type="match status" value="4"/>
</dbReference>
<dbReference type="Gene3D" id="3.30.1150.10">
    <property type="match status" value="1"/>
</dbReference>
<keyword evidence="3" id="KW-0732">Signal</keyword>
<dbReference type="PANTHER" id="PTHR23084">
    <property type="entry name" value="PHOSPHATIDYLINOSITOL-4-PHOSPHATE 5-KINASE RELATED"/>
    <property type="match status" value="1"/>
</dbReference>
<evidence type="ECO:0000313" key="5">
    <source>
        <dbReference type="EMBL" id="MBA5607409.1"/>
    </source>
</evidence>
<evidence type="ECO:0000256" key="2">
    <source>
        <dbReference type="SAM" id="MobiDB-lite"/>
    </source>
</evidence>
<dbReference type="RefSeq" id="WP_182219625.1">
    <property type="nucleotide sequence ID" value="NZ_JACEZS010000017.1"/>
</dbReference>
<feature type="domain" description="TonB C-terminal" evidence="4">
    <location>
        <begin position="274"/>
        <end position="342"/>
    </location>
</feature>
<keyword evidence="6" id="KW-1185">Reference proteome</keyword>
<dbReference type="PANTHER" id="PTHR23084:SF263">
    <property type="entry name" value="MORN REPEAT-CONTAINING PROTEIN 1"/>
    <property type="match status" value="1"/>
</dbReference>
<comment type="caution">
    <text evidence="5">The sequence shown here is derived from an EMBL/GenBank/DDBJ whole genome shotgun (WGS) entry which is preliminary data.</text>
</comment>
<accession>A0A7W2EK94</accession>
<name>A0A7W2EK94_9BURK</name>
<proteinExistence type="predicted"/>
<evidence type="ECO:0000259" key="4">
    <source>
        <dbReference type="Pfam" id="PF03544"/>
    </source>
</evidence>
<dbReference type="Proteomes" id="UP000566711">
    <property type="component" value="Unassembled WGS sequence"/>
</dbReference>
<reference evidence="5 6" key="1">
    <citation type="submission" date="2020-07" db="EMBL/GenBank/DDBJ databases">
        <title>Novel species isolated from subtropical streams in China.</title>
        <authorList>
            <person name="Lu H."/>
        </authorList>
    </citation>
    <scope>NUCLEOTIDE SEQUENCE [LARGE SCALE GENOMIC DNA]</scope>
    <source>
        <strain evidence="5 6">FT3S</strain>
    </source>
</reference>
<feature type="region of interest" description="Disordered" evidence="2">
    <location>
        <begin position="191"/>
        <end position="222"/>
    </location>
</feature>
<dbReference type="InterPro" id="IPR003409">
    <property type="entry name" value="MORN"/>
</dbReference>
<feature type="chain" id="PRO_5031221320" evidence="3">
    <location>
        <begin position="19"/>
        <end position="346"/>
    </location>
</feature>
<dbReference type="InterPro" id="IPR037682">
    <property type="entry name" value="TonB_C"/>
</dbReference>
<dbReference type="SUPFAM" id="SSF82185">
    <property type="entry name" value="Histone H3 K4-specific methyltransferase SET7/9 N-terminal domain"/>
    <property type="match status" value="2"/>
</dbReference>
<dbReference type="EMBL" id="JACEZS010000017">
    <property type="protein sequence ID" value="MBA5607409.1"/>
    <property type="molecule type" value="Genomic_DNA"/>
</dbReference>